<protein>
    <submittedName>
        <fullName evidence="4">MT-A70 family protein</fullName>
    </submittedName>
</protein>
<dbReference type="GO" id="GO:0032259">
    <property type="term" value="P:methylation"/>
    <property type="evidence" value="ECO:0007669"/>
    <property type="project" value="UniProtKB-KW"/>
</dbReference>
<dbReference type="PROSITE" id="PS51143">
    <property type="entry name" value="MT_A70"/>
    <property type="match status" value="1"/>
</dbReference>
<keyword evidence="3" id="KW-0949">S-adenosyl-L-methionine</keyword>
<dbReference type="Pfam" id="PF05063">
    <property type="entry name" value="MT-A70"/>
    <property type="match status" value="1"/>
</dbReference>
<dbReference type="SUPFAM" id="SSF53335">
    <property type="entry name" value="S-adenosyl-L-methionine-dependent methyltransferases"/>
    <property type="match status" value="1"/>
</dbReference>
<proteinExistence type="predicted"/>
<evidence type="ECO:0000256" key="1">
    <source>
        <dbReference type="ARBA" id="ARBA00022603"/>
    </source>
</evidence>
<dbReference type="GO" id="GO:0001734">
    <property type="term" value="F:mRNA m(6)A methyltransferase activity"/>
    <property type="evidence" value="ECO:0007669"/>
    <property type="project" value="UniProtKB-ARBA"/>
</dbReference>
<dbReference type="PANTHER" id="PTHR12829:SF7">
    <property type="entry name" value="N6-ADENOSINE-METHYLTRANSFERASE CATALYTIC SUBUNIT"/>
    <property type="match status" value="1"/>
</dbReference>
<dbReference type="AlphaFoldDB" id="K1TH70"/>
<keyword evidence="2" id="KW-0808">Transferase</keyword>
<evidence type="ECO:0000313" key="4">
    <source>
        <dbReference type="EMBL" id="EKC72437.1"/>
    </source>
</evidence>
<dbReference type="InterPro" id="IPR007757">
    <property type="entry name" value="MT-A70-like"/>
</dbReference>
<sequence>MTGGGHEKIKVIYADPPWAYKVWSKKGAGRSAESHYPTMDIASIKALPVGELADKDCALFLWITFPMLREAWGVMDAWGFTFKTVAFVWIKQCRKSEDLFTGMGYWTRANAEICLLATRGRPKRAARDVKQVILSHVERHSQKPEEARRRIEALMGDVPRIELFARASPPGWDVWGNEVGKRYPACGKDVNHWHT</sequence>
<name>K1TH70_9ZZZZ</name>
<dbReference type="InterPro" id="IPR029063">
    <property type="entry name" value="SAM-dependent_MTases_sf"/>
</dbReference>
<gene>
    <name evidence="4" type="ORF">LEA_06746</name>
</gene>
<accession>K1TH70</accession>
<organism evidence="4">
    <name type="scientific">human gut metagenome</name>
    <dbReference type="NCBI Taxonomy" id="408170"/>
    <lineage>
        <taxon>unclassified sequences</taxon>
        <taxon>metagenomes</taxon>
        <taxon>organismal metagenomes</taxon>
    </lineage>
</organism>
<evidence type="ECO:0000256" key="2">
    <source>
        <dbReference type="ARBA" id="ARBA00022679"/>
    </source>
</evidence>
<reference evidence="4" key="1">
    <citation type="journal article" date="2013" name="Environ. Microbiol.">
        <title>Microbiota from the distal guts of lean and obese adolescents exhibit partial functional redundancy besides clear differences in community structure.</title>
        <authorList>
            <person name="Ferrer M."/>
            <person name="Ruiz A."/>
            <person name="Lanza F."/>
            <person name="Haange S.B."/>
            <person name="Oberbach A."/>
            <person name="Till H."/>
            <person name="Bargiela R."/>
            <person name="Campoy C."/>
            <person name="Segura M.T."/>
            <person name="Richter M."/>
            <person name="von Bergen M."/>
            <person name="Seifert J."/>
            <person name="Suarez A."/>
        </authorList>
    </citation>
    <scope>NUCLEOTIDE SEQUENCE</scope>
</reference>
<comment type="caution">
    <text evidence="4">The sequence shown here is derived from an EMBL/GenBank/DDBJ whole genome shotgun (WGS) entry which is preliminary data.</text>
</comment>
<dbReference type="PANTHER" id="PTHR12829">
    <property type="entry name" value="N6-ADENOSINE-METHYLTRANSFERASE"/>
    <property type="match status" value="1"/>
</dbReference>
<evidence type="ECO:0000256" key="3">
    <source>
        <dbReference type="ARBA" id="ARBA00022691"/>
    </source>
</evidence>
<keyword evidence="1" id="KW-0489">Methyltransferase</keyword>
<dbReference type="EMBL" id="AJWY01004418">
    <property type="protein sequence ID" value="EKC72437.1"/>
    <property type="molecule type" value="Genomic_DNA"/>
</dbReference>